<keyword evidence="9" id="KW-1185">Reference proteome</keyword>
<proteinExistence type="inferred from homology"/>
<gene>
    <name evidence="8" type="ORF">O9H85_04610</name>
</gene>
<keyword evidence="5 6" id="KW-0472">Membrane</keyword>
<evidence type="ECO:0000256" key="3">
    <source>
        <dbReference type="ARBA" id="ARBA00022692"/>
    </source>
</evidence>
<feature type="transmembrane region" description="Helical" evidence="6">
    <location>
        <begin position="262"/>
        <end position="280"/>
    </location>
</feature>
<evidence type="ECO:0000256" key="2">
    <source>
        <dbReference type="ARBA" id="ARBA00022448"/>
    </source>
</evidence>
<accession>A0ABT4Q4I2</accession>
<evidence type="ECO:0000313" key="8">
    <source>
        <dbReference type="EMBL" id="MCZ8511716.1"/>
    </source>
</evidence>
<dbReference type="RefSeq" id="WP_269880109.1">
    <property type="nucleotide sequence ID" value="NZ_JAQAGZ010000002.1"/>
</dbReference>
<comment type="caution">
    <text evidence="8">The sequence shown here is derived from an EMBL/GenBank/DDBJ whole genome shotgun (WGS) entry which is preliminary data.</text>
</comment>
<dbReference type="EMBL" id="JAQAGZ010000002">
    <property type="protein sequence ID" value="MCZ8511716.1"/>
    <property type="molecule type" value="Genomic_DNA"/>
</dbReference>
<protein>
    <submittedName>
        <fullName evidence="8">ABC transporter permease subunit</fullName>
    </submittedName>
</protein>
<dbReference type="InterPro" id="IPR035906">
    <property type="entry name" value="MetI-like_sf"/>
</dbReference>
<evidence type="ECO:0000259" key="7">
    <source>
        <dbReference type="PROSITE" id="PS50928"/>
    </source>
</evidence>
<keyword evidence="4 6" id="KW-1133">Transmembrane helix</keyword>
<evidence type="ECO:0000256" key="6">
    <source>
        <dbReference type="RuleBase" id="RU363032"/>
    </source>
</evidence>
<feature type="transmembrane region" description="Helical" evidence="6">
    <location>
        <begin position="147"/>
        <end position="173"/>
    </location>
</feature>
<dbReference type="Pfam" id="PF00528">
    <property type="entry name" value="BPD_transp_1"/>
    <property type="match status" value="1"/>
</dbReference>
<feature type="transmembrane region" description="Helical" evidence="6">
    <location>
        <begin position="292"/>
        <end position="315"/>
    </location>
</feature>
<keyword evidence="3 6" id="KW-0812">Transmembrane</keyword>
<reference evidence="8 9" key="1">
    <citation type="submission" date="2022-12" db="EMBL/GenBank/DDBJ databases">
        <title>Draft genome sequence of Paenibacillus sp. dW9.</title>
        <authorList>
            <person name="Choi E.-W."/>
            <person name="Kim D.-U."/>
        </authorList>
    </citation>
    <scope>NUCLEOTIDE SEQUENCE [LARGE SCALE GENOMIC DNA]</scope>
    <source>
        <strain evidence="9">dW9</strain>
    </source>
</reference>
<evidence type="ECO:0000256" key="1">
    <source>
        <dbReference type="ARBA" id="ARBA00004141"/>
    </source>
</evidence>
<dbReference type="SUPFAM" id="SSF161098">
    <property type="entry name" value="MetI-like"/>
    <property type="match status" value="1"/>
</dbReference>
<comment type="similarity">
    <text evidence="6">Belongs to the binding-protein-dependent transport system permease family.</text>
</comment>
<feature type="transmembrane region" description="Helical" evidence="6">
    <location>
        <begin position="41"/>
        <end position="59"/>
    </location>
</feature>
<dbReference type="CDD" id="cd06261">
    <property type="entry name" value="TM_PBP2"/>
    <property type="match status" value="1"/>
</dbReference>
<evidence type="ECO:0000256" key="4">
    <source>
        <dbReference type="ARBA" id="ARBA00022989"/>
    </source>
</evidence>
<comment type="subcellular location">
    <subcellularLocation>
        <location evidence="6">Cell membrane</location>
        <topology evidence="6">Multi-pass membrane protein</topology>
    </subcellularLocation>
    <subcellularLocation>
        <location evidence="1">Membrane</location>
        <topology evidence="1">Multi-pass membrane protein</topology>
    </subcellularLocation>
</comment>
<evidence type="ECO:0000256" key="5">
    <source>
        <dbReference type="ARBA" id="ARBA00023136"/>
    </source>
</evidence>
<feature type="domain" description="ABC transmembrane type-1" evidence="7">
    <location>
        <begin position="101"/>
        <end position="311"/>
    </location>
</feature>
<dbReference type="Proteomes" id="UP001527882">
    <property type="component" value="Unassembled WGS sequence"/>
</dbReference>
<feature type="transmembrane region" description="Helical" evidence="6">
    <location>
        <begin position="105"/>
        <end position="126"/>
    </location>
</feature>
<feature type="transmembrane region" description="Helical" evidence="6">
    <location>
        <begin position="232"/>
        <end position="250"/>
    </location>
</feature>
<evidence type="ECO:0000313" key="9">
    <source>
        <dbReference type="Proteomes" id="UP001527882"/>
    </source>
</evidence>
<dbReference type="InterPro" id="IPR000515">
    <property type="entry name" value="MetI-like"/>
</dbReference>
<name>A0ABT4Q4I2_9BACL</name>
<sequence>MEKIKEISNIDENAGRARPEMAVLPKTRTNRRINLWNRYKYCYLLLLPGIVYFLLFHYVPMLGMLIAFKDYKITKGILGSEWAGFKWFELLFAAEDFWLALKNTILISFYKLIFGFPVPIVLALLLNEVLKPSMKRIIQTIVYFPHFVSWVILGGIMFTLFSSSTGLLSLFGLHTSPLTQPETFRSVLVASDIWKEAGWGTVIYMAAISGINPELYEAARMDGANRFDAMRYVTIPSIRTTIYILLILKTGHILNAGFDQVFVLYNALVYQVADILDTYVYRVGISVGRFSLAAAAGLFKSVVGLMLVLATNWIIRRLGGLGLW</sequence>
<dbReference type="Gene3D" id="1.10.3720.10">
    <property type="entry name" value="MetI-like"/>
    <property type="match status" value="1"/>
</dbReference>
<dbReference type="PANTHER" id="PTHR43496">
    <property type="entry name" value="PROTEIN LPLB"/>
    <property type="match status" value="1"/>
</dbReference>
<organism evidence="8 9">
    <name type="scientific">Paenibacillus gyeongsangnamensis</name>
    <dbReference type="NCBI Taxonomy" id="3388067"/>
    <lineage>
        <taxon>Bacteria</taxon>
        <taxon>Bacillati</taxon>
        <taxon>Bacillota</taxon>
        <taxon>Bacilli</taxon>
        <taxon>Bacillales</taxon>
        <taxon>Paenibacillaceae</taxon>
        <taxon>Paenibacillus</taxon>
    </lineage>
</organism>
<dbReference type="PANTHER" id="PTHR43496:SF1">
    <property type="entry name" value="POLYGALACTURONAN_RHAMNOGALACTURONAN TRANSPORT SYSTEM PERMEASE PROTEIN YTEP"/>
    <property type="match status" value="1"/>
</dbReference>
<keyword evidence="2 6" id="KW-0813">Transport</keyword>
<dbReference type="PROSITE" id="PS50928">
    <property type="entry name" value="ABC_TM1"/>
    <property type="match status" value="1"/>
</dbReference>